<comment type="caution">
    <text evidence="5">The sequence shown here is derived from an EMBL/GenBank/DDBJ whole genome shotgun (WGS) entry which is preliminary data.</text>
</comment>
<evidence type="ECO:0000256" key="3">
    <source>
        <dbReference type="PROSITE-ProRule" id="PRU00169"/>
    </source>
</evidence>
<dbReference type="PRINTS" id="PR00368">
    <property type="entry name" value="FADPNR"/>
</dbReference>
<dbReference type="OrthoDB" id="109585at2"/>
<dbReference type="Gene3D" id="3.50.50.60">
    <property type="entry name" value="FAD/NAD(P)-binding domain"/>
    <property type="match status" value="2"/>
</dbReference>
<proteinExistence type="predicted"/>
<keyword evidence="3" id="KW-0597">Phosphoprotein</keyword>
<dbReference type="InterPro" id="IPR001789">
    <property type="entry name" value="Sig_transdc_resp-reg_receiver"/>
</dbReference>
<dbReference type="PRINTS" id="PR00469">
    <property type="entry name" value="PNDRDTASEII"/>
</dbReference>
<evidence type="ECO:0000259" key="4">
    <source>
        <dbReference type="PROSITE" id="PS50110"/>
    </source>
</evidence>
<dbReference type="PANTHER" id="PTHR48105">
    <property type="entry name" value="THIOREDOXIN REDUCTASE 1-RELATED-RELATED"/>
    <property type="match status" value="1"/>
</dbReference>
<dbReference type="SUPFAM" id="SSF51905">
    <property type="entry name" value="FAD/NAD(P)-binding domain"/>
    <property type="match status" value="1"/>
</dbReference>
<dbReference type="InterPro" id="IPR023753">
    <property type="entry name" value="FAD/NAD-binding_dom"/>
</dbReference>
<dbReference type="Gene3D" id="3.40.50.2300">
    <property type="match status" value="1"/>
</dbReference>
<dbReference type="Pfam" id="PF07992">
    <property type="entry name" value="Pyr_redox_2"/>
    <property type="match status" value="1"/>
</dbReference>
<dbReference type="InterPro" id="IPR036188">
    <property type="entry name" value="FAD/NAD-bd_sf"/>
</dbReference>
<dbReference type="Gene3D" id="3.40.30.10">
    <property type="entry name" value="Glutaredoxin"/>
    <property type="match status" value="1"/>
</dbReference>
<dbReference type="InterPro" id="IPR050097">
    <property type="entry name" value="Ferredoxin-NADP_redctase_2"/>
</dbReference>
<evidence type="ECO:0000256" key="1">
    <source>
        <dbReference type="ARBA" id="ARBA00022630"/>
    </source>
</evidence>
<dbReference type="PROSITE" id="PS50110">
    <property type="entry name" value="RESPONSE_REGULATORY"/>
    <property type="match status" value="1"/>
</dbReference>
<keyword evidence="2" id="KW-0560">Oxidoreductase</keyword>
<dbReference type="GO" id="GO:0000160">
    <property type="term" value="P:phosphorelay signal transduction system"/>
    <property type="evidence" value="ECO:0007669"/>
    <property type="project" value="InterPro"/>
</dbReference>
<organism evidence="5 6">
    <name type="scientific">Edaphobacter aggregans</name>
    <dbReference type="NCBI Taxonomy" id="570835"/>
    <lineage>
        <taxon>Bacteria</taxon>
        <taxon>Pseudomonadati</taxon>
        <taxon>Acidobacteriota</taxon>
        <taxon>Terriglobia</taxon>
        <taxon>Terriglobales</taxon>
        <taxon>Acidobacteriaceae</taxon>
        <taxon>Edaphobacter</taxon>
    </lineage>
</organism>
<dbReference type="Pfam" id="PF00072">
    <property type="entry name" value="Response_reg"/>
    <property type="match status" value="1"/>
</dbReference>
<dbReference type="SMART" id="SM00448">
    <property type="entry name" value="REC"/>
    <property type="match status" value="1"/>
</dbReference>
<gene>
    <name evidence="5" type="ORF">EDE15_3708</name>
</gene>
<evidence type="ECO:0000313" key="6">
    <source>
        <dbReference type="Proteomes" id="UP000269669"/>
    </source>
</evidence>
<reference evidence="5 6" key="1">
    <citation type="submission" date="2018-12" db="EMBL/GenBank/DDBJ databases">
        <title>Sequencing of bacterial isolates from soil warming experiment in Harvard Forest, Massachusetts, USA.</title>
        <authorList>
            <person name="Deangelis K."/>
        </authorList>
    </citation>
    <scope>NUCLEOTIDE SEQUENCE [LARGE SCALE GENOMIC DNA]</scope>
    <source>
        <strain evidence="5 6">EB153</strain>
    </source>
</reference>
<accession>A0A428MMS9</accession>
<evidence type="ECO:0000313" key="5">
    <source>
        <dbReference type="EMBL" id="RSL18152.1"/>
    </source>
</evidence>
<dbReference type="SUPFAM" id="SSF52172">
    <property type="entry name" value="CheY-like"/>
    <property type="match status" value="1"/>
</dbReference>
<feature type="modified residue" description="4-aspartylphosphate" evidence="3">
    <location>
        <position position="62"/>
    </location>
</feature>
<name>A0A428MMS9_9BACT</name>
<dbReference type="Proteomes" id="UP000269669">
    <property type="component" value="Unassembled WGS sequence"/>
</dbReference>
<dbReference type="GO" id="GO:0016491">
    <property type="term" value="F:oxidoreductase activity"/>
    <property type="evidence" value="ECO:0007669"/>
    <property type="project" value="UniProtKB-KW"/>
</dbReference>
<dbReference type="RefSeq" id="WP_125486549.1">
    <property type="nucleotide sequence ID" value="NZ_RSDW01000001.1"/>
</dbReference>
<protein>
    <submittedName>
        <fullName evidence="5">Thioredoxin reductase (NADPH)</fullName>
    </submittedName>
</protein>
<keyword evidence="6" id="KW-1185">Reference proteome</keyword>
<dbReference type="AlphaFoldDB" id="A0A428MMS9"/>
<evidence type="ECO:0000256" key="2">
    <source>
        <dbReference type="ARBA" id="ARBA00023002"/>
    </source>
</evidence>
<dbReference type="CDD" id="cd17595">
    <property type="entry name" value="REC_TrxB"/>
    <property type="match status" value="1"/>
</dbReference>
<feature type="domain" description="Response regulatory" evidence="4">
    <location>
        <begin position="5"/>
        <end position="128"/>
    </location>
</feature>
<sequence length="548" mass="59408">MPKPILLAIDDDISVLEAVVQDLRRNYGQDYRIVRAASGAAALDICRQLKERNDIVALFLSDQRMPGMTGVDFLQHALTIYPDAKRVLLTAYADTEAAIRAINSAKIHYYLNKPWDPPEEKLYPVLDDLLEAWKQGYKPPFEGIRVIGVRWSPMDHEIRDFLSRNRIPYQSLNPEQNPDALALLKEKGIDDAKLPVVLFGDGTALVQPSITELANKVGIPTQAQQKFYDVVVIGAGPAGLAAGVYGASEGLRTLIVEPNAPGGQAGSSSKIENYLGFPSGLSGDELAKRAFLQASRLGAEFLLQRVTCIRSENQYQIVQMKDGSEITCHVCLLATGVAYCMLDVPGADKFSGAGVYYGAALTEAMACANETVYIVGGANSAGQAAMHFARYAAKVHMLIRGDSLEKSMSKYLIDQIGATPNIVVETCTEVTAMNGNSHLETLTLKTPTGQEERSTSSLFIFIGAAPKTDWLPKELVCDSKGFVLAGPDLKAKAPGAWKLDRDPYLLETSVPGIFVAGDVRYNSVKRCASAVGEGSIAIQFVHQYLATL</sequence>
<keyword evidence="1" id="KW-0285">Flavoprotein</keyword>
<dbReference type="InterPro" id="IPR011006">
    <property type="entry name" value="CheY-like_superfamily"/>
</dbReference>
<dbReference type="EMBL" id="RSDW01000001">
    <property type="protein sequence ID" value="RSL18152.1"/>
    <property type="molecule type" value="Genomic_DNA"/>
</dbReference>